<reference evidence="2" key="1">
    <citation type="submission" date="2017-11" db="EMBL/GenBank/DDBJ databases">
        <authorList>
            <person name="Kuznetsova I."/>
            <person name="Sazanova A."/>
            <person name="Chirak E."/>
            <person name="Safronova V."/>
            <person name="Willems A."/>
        </authorList>
    </citation>
    <scope>NUCLEOTIDE SEQUENCE [LARGE SCALE GENOMIC DNA]</scope>
    <source>
        <strain evidence="2">PEPV15</strain>
    </source>
</reference>
<sequence>MPVMQIENAAQATLGDETVFDFMPPSDVIAAGDAEYGAVGEDPLRHAQVSRMTIGTFEFTAQTLHHFTPPREVKKAFYPFQNAPQ</sequence>
<evidence type="ECO:0000313" key="1">
    <source>
        <dbReference type="EMBL" id="PSH55206.1"/>
    </source>
</evidence>
<dbReference type="EMBL" id="PGGN01000006">
    <property type="protein sequence ID" value="PSH55206.1"/>
    <property type="molecule type" value="Genomic_DNA"/>
</dbReference>
<evidence type="ECO:0000313" key="2">
    <source>
        <dbReference type="Proteomes" id="UP000241158"/>
    </source>
</evidence>
<gene>
    <name evidence="1" type="ORF">CU100_24395</name>
</gene>
<protein>
    <submittedName>
        <fullName evidence="1">Uncharacterized protein</fullName>
    </submittedName>
</protein>
<proteinExistence type="predicted"/>
<accession>A0A2P7ALX9</accession>
<organism evidence="1 2">
    <name type="scientific">Phyllobacterium endophyticum</name>
    <dbReference type="NCBI Taxonomy" id="1149773"/>
    <lineage>
        <taxon>Bacteria</taxon>
        <taxon>Pseudomonadati</taxon>
        <taxon>Pseudomonadota</taxon>
        <taxon>Alphaproteobacteria</taxon>
        <taxon>Hyphomicrobiales</taxon>
        <taxon>Phyllobacteriaceae</taxon>
        <taxon>Phyllobacterium</taxon>
    </lineage>
</organism>
<dbReference type="AlphaFoldDB" id="A0A2P7ALX9"/>
<dbReference type="Proteomes" id="UP000241158">
    <property type="component" value="Unassembled WGS sequence"/>
</dbReference>
<comment type="caution">
    <text evidence="1">The sequence shown here is derived from an EMBL/GenBank/DDBJ whole genome shotgun (WGS) entry which is preliminary data.</text>
</comment>
<keyword evidence="2" id="KW-1185">Reference proteome</keyword>
<name>A0A2P7ALX9_9HYPH</name>